<dbReference type="Proteomes" id="UP000604117">
    <property type="component" value="Unassembled WGS sequence"/>
</dbReference>
<protein>
    <submittedName>
        <fullName evidence="2">Uncharacterized protein</fullName>
    </submittedName>
</protein>
<feature type="transmembrane region" description="Helical" evidence="1">
    <location>
        <begin position="7"/>
        <end position="27"/>
    </location>
</feature>
<dbReference type="EMBL" id="BONE01000106">
    <property type="protein sequence ID" value="GIF77853.1"/>
    <property type="molecule type" value="Genomic_DNA"/>
</dbReference>
<evidence type="ECO:0000313" key="2">
    <source>
        <dbReference type="EMBL" id="GIF77853.1"/>
    </source>
</evidence>
<feature type="transmembrane region" description="Helical" evidence="1">
    <location>
        <begin position="76"/>
        <end position="92"/>
    </location>
</feature>
<name>A0ABQ4D2V3_9ACTN</name>
<keyword evidence="3" id="KW-1185">Reference proteome</keyword>
<reference evidence="2 3" key="1">
    <citation type="submission" date="2021-01" db="EMBL/GenBank/DDBJ databases">
        <title>Whole genome shotgun sequence of Asanoa siamensis NBRC 107932.</title>
        <authorList>
            <person name="Komaki H."/>
            <person name="Tamura T."/>
        </authorList>
    </citation>
    <scope>NUCLEOTIDE SEQUENCE [LARGE SCALE GENOMIC DNA]</scope>
    <source>
        <strain evidence="2 3">NBRC 107932</strain>
    </source>
</reference>
<feature type="transmembrane region" description="Helical" evidence="1">
    <location>
        <begin position="47"/>
        <end position="69"/>
    </location>
</feature>
<organism evidence="2 3">
    <name type="scientific">Asanoa siamensis</name>
    <dbReference type="NCBI Taxonomy" id="926357"/>
    <lineage>
        <taxon>Bacteria</taxon>
        <taxon>Bacillati</taxon>
        <taxon>Actinomycetota</taxon>
        <taxon>Actinomycetes</taxon>
        <taxon>Micromonosporales</taxon>
        <taxon>Micromonosporaceae</taxon>
        <taxon>Asanoa</taxon>
    </lineage>
</organism>
<feature type="transmembrane region" description="Helical" evidence="1">
    <location>
        <begin position="239"/>
        <end position="259"/>
    </location>
</feature>
<proteinExistence type="predicted"/>
<dbReference type="RefSeq" id="WP_203718705.1">
    <property type="nucleotide sequence ID" value="NZ_BONE01000106.1"/>
</dbReference>
<keyword evidence="1" id="KW-0812">Transmembrane</keyword>
<keyword evidence="1" id="KW-1133">Transmembrane helix</keyword>
<feature type="transmembrane region" description="Helical" evidence="1">
    <location>
        <begin position="125"/>
        <end position="145"/>
    </location>
</feature>
<comment type="caution">
    <text evidence="2">The sequence shown here is derived from an EMBL/GenBank/DDBJ whole genome shotgun (WGS) entry which is preliminary data.</text>
</comment>
<accession>A0ABQ4D2V3</accession>
<feature type="transmembrane region" description="Helical" evidence="1">
    <location>
        <begin position="98"/>
        <end position="118"/>
    </location>
</feature>
<feature type="transmembrane region" description="Helical" evidence="1">
    <location>
        <begin position="280"/>
        <end position="299"/>
    </location>
</feature>
<evidence type="ECO:0000256" key="1">
    <source>
        <dbReference type="SAM" id="Phobius"/>
    </source>
</evidence>
<keyword evidence="1" id="KW-0472">Membrane</keyword>
<sequence length="344" mass="36172">MIDRLTRLAALAGSLLVTAAGVLWWVAPGRYPFGPDDRFAELSLMTYVPRGAAIALALTLGVAGVVVAAGRRRGPGATAFAAVAAIVLGLLVPDIQLLILTAYAMALAVPAALVALVAKRLAPRLPTVGVFAVTFAALLGWLSYIARDAEPVGTRPLFVFGSFAVGAAWAAALVRLVRTVGVNRPSWTEPVVAARWGRTLTWAAALCPLPYTLTRLSWLTPWPIGESAETLAAHPGLRIFGLALALAGEGGTWLTLGLIRPRGETFPAWLPIVGGRPVPVGAAVVPGLLVAAMITIAGHSILQQAVVTGDYVLVLLMPFPLWGPLLAAATVGYWLRRRPSMVWR</sequence>
<evidence type="ECO:0000313" key="3">
    <source>
        <dbReference type="Proteomes" id="UP000604117"/>
    </source>
</evidence>
<gene>
    <name evidence="2" type="ORF">Asi02nite_73710</name>
</gene>
<feature type="transmembrane region" description="Helical" evidence="1">
    <location>
        <begin position="311"/>
        <end position="335"/>
    </location>
</feature>
<feature type="transmembrane region" description="Helical" evidence="1">
    <location>
        <begin position="157"/>
        <end position="178"/>
    </location>
</feature>
<feature type="transmembrane region" description="Helical" evidence="1">
    <location>
        <begin position="199"/>
        <end position="219"/>
    </location>
</feature>